<dbReference type="InterPro" id="IPR002020">
    <property type="entry name" value="Citrate_synthase"/>
</dbReference>
<dbReference type="InterPro" id="IPR016143">
    <property type="entry name" value="Citrate_synth-like_sm_a-sub"/>
</dbReference>
<proteinExistence type="inferred from homology"/>
<dbReference type="PANTHER" id="PTHR42871">
    <property type="entry name" value="CITRATE SYNTHASE"/>
    <property type="match status" value="1"/>
</dbReference>
<comment type="caution">
    <text evidence="10">The sequence shown here is derived from an EMBL/GenBank/DDBJ whole genome shotgun (WGS) entry which is preliminary data.</text>
</comment>
<dbReference type="InterPro" id="IPR024176">
    <property type="entry name" value="Citrate_synthase_bac-typ"/>
</dbReference>
<sequence length="426" mass="47659">MADNKATLKAGDVEVELPILSGTAGHDVIDVRTLGASGYFTFDPGFMATGSCESSITYIDGAKGILLHRGYSIEDLARDADYIEVCYMLLHDKTPTTEEYRDFKDTITRHTLVHDQVNNFFRGFRRDAHPMAMLCGTVGAMASFYHDDLDISDADQRLRSAYRLVAKMPTLVAMCYKYNIGQPFVYPRNDLSYAENFLNMMFSVPAENYKISPVVARAVDRIFTLHADHEQNASTSTVRLAGSSGANPYACIAAGVASLWGPAHGGANEACLNMLQEIGSVDRIPEFIDRAKDKNDPFRLMGFGHRVYKNFDPRATVMRESCHEVLAELNIDDPLLNVAMELERIALSDPYFAEKKLFPNVDFYSGIILKAIGIPTNMFTCIFALARTVGWVSHWHEMLSQPGQKIGRPRQLYTGEAQRKYNKIDK</sequence>
<dbReference type="Pfam" id="PF00285">
    <property type="entry name" value="Citrate_synt"/>
    <property type="match status" value="1"/>
</dbReference>
<dbReference type="InterPro" id="IPR016142">
    <property type="entry name" value="Citrate_synth-like_lrg_a-sub"/>
</dbReference>
<dbReference type="InterPro" id="IPR019810">
    <property type="entry name" value="Citrate_synthase_AS"/>
</dbReference>
<dbReference type="Gene3D" id="1.10.230.10">
    <property type="entry name" value="Cytochrome P450-Terp, domain 2"/>
    <property type="match status" value="1"/>
</dbReference>
<keyword evidence="11" id="KW-1185">Reference proteome</keyword>
<gene>
    <name evidence="10" type="primary">gltA</name>
    <name evidence="10" type="ORF">WNY77_00550</name>
</gene>
<dbReference type="EMBL" id="JBBMQS010000001">
    <property type="protein sequence ID" value="MEM5495874.1"/>
    <property type="molecule type" value="Genomic_DNA"/>
</dbReference>
<dbReference type="InterPro" id="IPR036969">
    <property type="entry name" value="Citrate_synthase_sf"/>
</dbReference>
<dbReference type="Gene3D" id="1.10.580.10">
    <property type="entry name" value="Citrate Synthase, domain 1"/>
    <property type="match status" value="1"/>
</dbReference>
<dbReference type="NCBIfam" id="NF004126">
    <property type="entry name" value="PRK05614.1"/>
    <property type="match status" value="1"/>
</dbReference>
<evidence type="ECO:0000256" key="9">
    <source>
        <dbReference type="RuleBase" id="RU003406"/>
    </source>
</evidence>
<dbReference type="InterPro" id="IPR010953">
    <property type="entry name" value="Citrate_synthase_typ-I"/>
</dbReference>
<dbReference type="PROSITE" id="PS00480">
    <property type="entry name" value="CITRATE_SYNTHASE"/>
    <property type="match status" value="1"/>
</dbReference>
<comment type="catalytic activity">
    <reaction evidence="5 8">
        <text>oxaloacetate + acetyl-CoA + H2O = citrate + CoA + H(+)</text>
        <dbReference type="Rhea" id="RHEA:16845"/>
        <dbReference type="ChEBI" id="CHEBI:15377"/>
        <dbReference type="ChEBI" id="CHEBI:15378"/>
        <dbReference type="ChEBI" id="CHEBI:16452"/>
        <dbReference type="ChEBI" id="CHEBI:16947"/>
        <dbReference type="ChEBI" id="CHEBI:57287"/>
        <dbReference type="ChEBI" id="CHEBI:57288"/>
        <dbReference type="EC" id="2.3.3.16"/>
    </reaction>
</comment>
<keyword evidence="4 7" id="KW-0808">Transferase</keyword>
<evidence type="ECO:0000256" key="2">
    <source>
        <dbReference type="ARBA" id="ARBA00010566"/>
    </source>
</evidence>
<dbReference type="Gene3D" id="2.20.28.60">
    <property type="match status" value="1"/>
</dbReference>
<reference evidence="10 11" key="1">
    <citation type="submission" date="2024-03" db="EMBL/GenBank/DDBJ databases">
        <title>Community enrichment and isolation of bacterial strains for fucoidan degradation.</title>
        <authorList>
            <person name="Sichert A."/>
        </authorList>
    </citation>
    <scope>NUCLEOTIDE SEQUENCE [LARGE SCALE GENOMIC DNA]</scope>
    <source>
        <strain evidence="10 11">AS12</strain>
    </source>
</reference>
<dbReference type="PIRSF" id="PIRSF001369">
    <property type="entry name" value="Citrate_synth"/>
    <property type="match status" value="1"/>
</dbReference>
<dbReference type="PRINTS" id="PR00143">
    <property type="entry name" value="CITRTSNTHASE"/>
</dbReference>
<dbReference type="CDD" id="cd06114">
    <property type="entry name" value="EcCS_like"/>
    <property type="match status" value="1"/>
</dbReference>
<dbReference type="PANTHER" id="PTHR42871:SF1">
    <property type="entry name" value="CITRATE SYNTHASE"/>
    <property type="match status" value="1"/>
</dbReference>
<comment type="similarity">
    <text evidence="2 7 9">Belongs to the citrate synthase family.</text>
</comment>
<protein>
    <recommendedName>
        <fullName evidence="6 7">Citrate synthase</fullName>
    </recommendedName>
</protein>
<dbReference type="Proteomes" id="UP001461163">
    <property type="component" value="Unassembled WGS sequence"/>
</dbReference>
<keyword evidence="3 8" id="KW-0816">Tricarboxylic acid cycle</keyword>
<evidence type="ECO:0000256" key="5">
    <source>
        <dbReference type="ARBA" id="ARBA00049288"/>
    </source>
</evidence>
<evidence type="ECO:0000256" key="6">
    <source>
        <dbReference type="NCBIfam" id="TIGR01798"/>
    </source>
</evidence>
<dbReference type="SUPFAM" id="SSF48256">
    <property type="entry name" value="Citrate synthase"/>
    <property type="match status" value="1"/>
</dbReference>
<evidence type="ECO:0000256" key="3">
    <source>
        <dbReference type="ARBA" id="ARBA00022532"/>
    </source>
</evidence>
<organism evidence="10 11">
    <name type="scientific">Paraglaciecola mesophila</name>
    <dbReference type="NCBI Taxonomy" id="197222"/>
    <lineage>
        <taxon>Bacteria</taxon>
        <taxon>Pseudomonadati</taxon>
        <taxon>Pseudomonadota</taxon>
        <taxon>Gammaproteobacteria</taxon>
        <taxon>Alteromonadales</taxon>
        <taxon>Alteromonadaceae</taxon>
        <taxon>Paraglaciecola</taxon>
    </lineage>
</organism>
<comment type="pathway">
    <text evidence="1 8">Carbohydrate metabolism; tricarboxylic acid cycle; isocitrate from oxaloacetate: step 1/2.</text>
</comment>
<accession>A0ABU9SPR7</accession>
<evidence type="ECO:0000256" key="4">
    <source>
        <dbReference type="ARBA" id="ARBA00022679"/>
    </source>
</evidence>
<dbReference type="RefSeq" id="WP_006993804.1">
    <property type="nucleotide sequence ID" value="NZ_JBBMQS010000001.1"/>
</dbReference>
<evidence type="ECO:0000256" key="7">
    <source>
        <dbReference type="PIRNR" id="PIRNR001369"/>
    </source>
</evidence>
<name>A0ABU9SPR7_9ALTE</name>
<evidence type="ECO:0000313" key="10">
    <source>
        <dbReference type="EMBL" id="MEM5495874.1"/>
    </source>
</evidence>
<evidence type="ECO:0000256" key="8">
    <source>
        <dbReference type="RuleBase" id="RU003370"/>
    </source>
</evidence>
<evidence type="ECO:0000313" key="11">
    <source>
        <dbReference type="Proteomes" id="UP001461163"/>
    </source>
</evidence>
<dbReference type="GO" id="GO:0036440">
    <property type="term" value="F:citrate synthase activity"/>
    <property type="evidence" value="ECO:0007669"/>
    <property type="project" value="UniProtKB-EC"/>
</dbReference>
<evidence type="ECO:0000256" key="1">
    <source>
        <dbReference type="ARBA" id="ARBA00004751"/>
    </source>
</evidence>
<keyword evidence="10" id="KW-0012">Acyltransferase</keyword>
<dbReference type="NCBIfam" id="TIGR01798">
    <property type="entry name" value="cit_synth_I"/>
    <property type="match status" value="1"/>
</dbReference>